<proteinExistence type="predicted"/>
<accession>A0A6C0CJV4</accession>
<evidence type="ECO:0000313" key="1">
    <source>
        <dbReference type="EMBL" id="QHT04573.1"/>
    </source>
</evidence>
<reference evidence="1" key="1">
    <citation type="journal article" date="2020" name="Nature">
        <title>Giant virus diversity and host interactions through global metagenomics.</title>
        <authorList>
            <person name="Schulz F."/>
            <person name="Roux S."/>
            <person name="Paez-Espino D."/>
            <person name="Jungbluth S."/>
            <person name="Walsh D.A."/>
            <person name="Denef V.J."/>
            <person name="McMahon K.D."/>
            <person name="Konstantinidis K.T."/>
            <person name="Eloe-Fadrosh E.A."/>
            <person name="Kyrpides N.C."/>
            <person name="Woyke T."/>
        </authorList>
    </citation>
    <scope>NUCLEOTIDE SEQUENCE</scope>
    <source>
        <strain evidence="1">GVMAG-M-3300021343-4</strain>
    </source>
</reference>
<dbReference type="EMBL" id="MN739435">
    <property type="protein sequence ID" value="QHT04573.1"/>
    <property type="molecule type" value="Genomic_DNA"/>
</dbReference>
<protein>
    <submittedName>
        <fullName evidence="1">Uncharacterized protein</fullName>
    </submittedName>
</protein>
<organism evidence="1">
    <name type="scientific">viral metagenome</name>
    <dbReference type="NCBI Taxonomy" id="1070528"/>
    <lineage>
        <taxon>unclassified sequences</taxon>
        <taxon>metagenomes</taxon>
        <taxon>organismal metagenomes</taxon>
    </lineage>
</organism>
<sequence length="185" mass="21564">MITSYNQRNPAITNYLYGYTESIVFQGTDINGVRLTLMEYNQPERWSLSSITPCFWPGPYYRDETRLSLKDFADLSHHNRPNVVFYKNVPKEKALTLELSTGLDHFSKYFGKGQVILFDRPIISQSYTTLKKWGFIKVGYMIKIVTSHYILLQIYTNTRNAKVIHQIQDTIDSLKKTGIPLYIAY</sequence>
<dbReference type="AlphaFoldDB" id="A0A6C0CJV4"/>
<name>A0A6C0CJV4_9ZZZZ</name>